<evidence type="ECO:0000313" key="2">
    <source>
        <dbReference type="EMBL" id="ETW77726.1"/>
    </source>
</evidence>
<dbReference type="EMBL" id="KI925462">
    <property type="protein sequence ID" value="ETW77726.1"/>
    <property type="molecule type" value="Genomic_DNA"/>
</dbReference>
<organism evidence="2 3">
    <name type="scientific">Heterobasidion irregulare (strain TC 32-1)</name>
    <dbReference type="NCBI Taxonomy" id="747525"/>
    <lineage>
        <taxon>Eukaryota</taxon>
        <taxon>Fungi</taxon>
        <taxon>Dikarya</taxon>
        <taxon>Basidiomycota</taxon>
        <taxon>Agaricomycotina</taxon>
        <taxon>Agaricomycetes</taxon>
        <taxon>Russulales</taxon>
        <taxon>Bondarzewiaceae</taxon>
        <taxon>Heterobasidion</taxon>
        <taxon>Heterobasidion annosum species complex</taxon>
    </lineage>
</organism>
<evidence type="ECO:0000256" key="1">
    <source>
        <dbReference type="SAM" id="MobiDB-lite"/>
    </source>
</evidence>
<feature type="region of interest" description="Disordered" evidence="1">
    <location>
        <begin position="1"/>
        <end position="131"/>
    </location>
</feature>
<dbReference type="AlphaFoldDB" id="W4JXW5"/>
<dbReference type="RefSeq" id="XP_009549761.1">
    <property type="nucleotide sequence ID" value="XM_009551466.1"/>
</dbReference>
<dbReference type="InParanoid" id="W4JXW5"/>
<reference evidence="2 3" key="1">
    <citation type="journal article" date="2012" name="New Phytol.">
        <title>Insight into trade-off between wood decay and parasitism from the genome of a fungal forest pathogen.</title>
        <authorList>
            <person name="Olson A."/>
            <person name="Aerts A."/>
            <person name="Asiegbu F."/>
            <person name="Belbahri L."/>
            <person name="Bouzid O."/>
            <person name="Broberg A."/>
            <person name="Canback B."/>
            <person name="Coutinho P.M."/>
            <person name="Cullen D."/>
            <person name="Dalman K."/>
            <person name="Deflorio G."/>
            <person name="van Diepen L.T."/>
            <person name="Dunand C."/>
            <person name="Duplessis S."/>
            <person name="Durling M."/>
            <person name="Gonthier P."/>
            <person name="Grimwood J."/>
            <person name="Fossdal C.G."/>
            <person name="Hansson D."/>
            <person name="Henrissat B."/>
            <person name="Hietala A."/>
            <person name="Himmelstrand K."/>
            <person name="Hoffmeister D."/>
            <person name="Hogberg N."/>
            <person name="James T.Y."/>
            <person name="Karlsson M."/>
            <person name="Kohler A."/>
            <person name="Kues U."/>
            <person name="Lee Y.H."/>
            <person name="Lin Y.C."/>
            <person name="Lind M."/>
            <person name="Lindquist E."/>
            <person name="Lombard V."/>
            <person name="Lucas S."/>
            <person name="Lunden K."/>
            <person name="Morin E."/>
            <person name="Murat C."/>
            <person name="Park J."/>
            <person name="Raffaello T."/>
            <person name="Rouze P."/>
            <person name="Salamov A."/>
            <person name="Schmutz J."/>
            <person name="Solheim H."/>
            <person name="Stahlberg J."/>
            <person name="Velez H."/>
            <person name="de Vries R.P."/>
            <person name="Wiebenga A."/>
            <person name="Woodward S."/>
            <person name="Yakovlev I."/>
            <person name="Garbelotto M."/>
            <person name="Martin F."/>
            <person name="Grigoriev I.V."/>
            <person name="Stenlid J."/>
        </authorList>
    </citation>
    <scope>NUCLEOTIDE SEQUENCE [LARGE SCALE GENOMIC DNA]</scope>
    <source>
        <strain evidence="2 3">TC 32-1</strain>
    </source>
</reference>
<feature type="compositionally biased region" description="Polar residues" evidence="1">
    <location>
        <begin position="108"/>
        <end position="131"/>
    </location>
</feature>
<accession>W4JXW5</accession>
<keyword evidence="3" id="KW-1185">Reference proteome</keyword>
<feature type="compositionally biased region" description="Basic and acidic residues" evidence="1">
    <location>
        <begin position="64"/>
        <end position="80"/>
    </location>
</feature>
<gene>
    <name evidence="2" type="ORF">HETIRDRAFT_453866</name>
</gene>
<proteinExistence type="predicted"/>
<feature type="compositionally biased region" description="Basic and acidic residues" evidence="1">
    <location>
        <begin position="21"/>
        <end position="40"/>
    </location>
</feature>
<dbReference type="HOGENOM" id="CLU_1927898_0_0_1"/>
<sequence>MGAGSAVLEESAPPSSGFIEARTRRVADAQHTGRDGREGGAIEPMEGGAIEPMEGGDPAARPPPDVERPKAPVEQRREPLLCRAAATPGANRPPRVLLAKGQGFPPFQRTSAKTARSSAHVGFSSQPSRPL</sequence>
<evidence type="ECO:0000313" key="3">
    <source>
        <dbReference type="Proteomes" id="UP000030671"/>
    </source>
</evidence>
<protein>
    <submittedName>
        <fullName evidence="2">Uncharacterized protein</fullName>
    </submittedName>
</protein>
<dbReference type="KEGG" id="hir:HETIRDRAFT_453866"/>
<dbReference type="Proteomes" id="UP000030671">
    <property type="component" value="Unassembled WGS sequence"/>
</dbReference>
<dbReference type="GeneID" id="20676440"/>
<name>W4JXW5_HETIT</name>